<dbReference type="Gene3D" id="1.25.40.10">
    <property type="entry name" value="Tetratricopeptide repeat domain"/>
    <property type="match status" value="1"/>
</dbReference>
<evidence type="ECO:0000256" key="1">
    <source>
        <dbReference type="SAM" id="MobiDB-lite"/>
    </source>
</evidence>
<proteinExistence type="predicted"/>
<name>E6QWN3_9ZZZZ</name>
<comment type="caution">
    <text evidence="2">The sequence shown here is derived from an EMBL/GenBank/DDBJ whole genome shotgun (WGS) entry which is preliminary data.</text>
</comment>
<dbReference type="EMBL" id="CABR01000155">
    <property type="protein sequence ID" value="CBI11656.1"/>
    <property type="molecule type" value="Genomic_DNA"/>
</dbReference>
<gene>
    <name evidence="2" type="ORF">CARN7_2493</name>
</gene>
<protein>
    <recommendedName>
        <fullName evidence="3">Sel1 repeat family protein</fullName>
    </recommendedName>
</protein>
<dbReference type="InterPro" id="IPR011990">
    <property type="entry name" value="TPR-like_helical_dom_sf"/>
</dbReference>
<organism evidence="2">
    <name type="scientific">mine drainage metagenome</name>
    <dbReference type="NCBI Taxonomy" id="410659"/>
    <lineage>
        <taxon>unclassified sequences</taxon>
        <taxon>metagenomes</taxon>
        <taxon>ecological metagenomes</taxon>
    </lineage>
</organism>
<accession>E6QWN3</accession>
<reference evidence="2" key="1">
    <citation type="submission" date="2009-10" db="EMBL/GenBank/DDBJ databases">
        <title>Diversity of trophic interactions inside an arsenic-rich microbial ecosystem.</title>
        <authorList>
            <person name="Bertin P.N."/>
            <person name="Heinrich-Salmeron A."/>
            <person name="Pelletier E."/>
            <person name="Goulhen-Chollet F."/>
            <person name="Arsene-Ploetze F."/>
            <person name="Gallien S."/>
            <person name="Calteau A."/>
            <person name="Vallenet D."/>
            <person name="Casiot C."/>
            <person name="Chane-Woon-Ming B."/>
            <person name="Giloteaux L."/>
            <person name="Barakat M."/>
            <person name="Bonnefoy V."/>
            <person name="Bruneel O."/>
            <person name="Chandler M."/>
            <person name="Cleiss J."/>
            <person name="Duran R."/>
            <person name="Elbaz-Poulichet F."/>
            <person name="Fonknechten N."/>
            <person name="Lauga B."/>
            <person name="Mornico D."/>
            <person name="Ortet P."/>
            <person name="Schaeffer C."/>
            <person name="Siguier P."/>
            <person name="Alexander Thil Smith A."/>
            <person name="Van Dorsselaer A."/>
            <person name="Weissenbach J."/>
            <person name="Medigue C."/>
            <person name="Le Paslier D."/>
        </authorList>
    </citation>
    <scope>NUCLEOTIDE SEQUENCE</scope>
</reference>
<dbReference type="SUPFAM" id="SSF81901">
    <property type="entry name" value="HCP-like"/>
    <property type="match status" value="1"/>
</dbReference>
<evidence type="ECO:0008006" key="3">
    <source>
        <dbReference type="Google" id="ProtNLM"/>
    </source>
</evidence>
<evidence type="ECO:0000313" key="2">
    <source>
        <dbReference type="EMBL" id="CBI11656.1"/>
    </source>
</evidence>
<feature type="compositionally biased region" description="Polar residues" evidence="1">
    <location>
        <begin position="167"/>
        <end position="181"/>
    </location>
</feature>
<dbReference type="AlphaFoldDB" id="E6QWN3"/>
<sequence>MQDHRWIIAAQHGNAEDLSNLRSAVENGHVNAETWMAFYEHTTGNNVASAHWAWLASQSGQPVAESFLGTLFNRGWGISLDPRAAHAWWLRSAQTGVPDALYNLGTTTSAGRGSVSNPVIGYALMQAAMIRGPRFPPMMQNMARVRSHLTPQQYQHAARLAQGFASDPNSVPTPWSDTSKR</sequence>
<feature type="region of interest" description="Disordered" evidence="1">
    <location>
        <begin position="161"/>
        <end position="181"/>
    </location>
</feature>